<reference evidence="1" key="1">
    <citation type="submission" date="2021-01" db="EMBL/GenBank/DDBJ databases">
        <authorList>
            <person name="Corre E."/>
            <person name="Pelletier E."/>
            <person name="Niang G."/>
            <person name="Scheremetjew M."/>
            <person name="Finn R."/>
            <person name="Kale V."/>
            <person name="Holt S."/>
            <person name="Cochrane G."/>
            <person name="Meng A."/>
            <person name="Brown T."/>
            <person name="Cohen L."/>
        </authorList>
    </citation>
    <scope>NUCLEOTIDE SEQUENCE</scope>
    <source>
        <strain evidence="1">CCMP3105</strain>
    </source>
</reference>
<dbReference type="EMBL" id="HBNR01045167">
    <property type="protein sequence ID" value="CAE4606052.1"/>
    <property type="molecule type" value="Transcribed_RNA"/>
</dbReference>
<dbReference type="Pfam" id="PF04359">
    <property type="entry name" value="DUF493"/>
    <property type="match status" value="1"/>
</dbReference>
<name>A0A7S4VLV7_9DINO</name>
<organism evidence="1">
    <name type="scientific">Alexandrium monilatum</name>
    <dbReference type="NCBI Taxonomy" id="311494"/>
    <lineage>
        <taxon>Eukaryota</taxon>
        <taxon>Sar</taxon>
        <taxon>Alveolata</taxon>
        <taxon>Dinophyceae</taxon>
        <taxon>Gonyaulacales</taxon>
        <taxon>Pyrocystaceae</taxon>
        <taxon>Alexandrium</taxon>
    </lineage>
</organism>
<accession>A0A7S4VLV7</accession>
<evidence type="ECO:0000313" key="1">
    <source>
        <dbReference type="EMBL" id="CAE4606052.1"/>
    </source>
</evidence>
<sequence>MARLRLGVAAGRCGRLWRQLPLDLLRSSTRRARAPAPAQLREFSDWKPKANSTAGAARPHFGVNGVAAAHVVPAAAAVAASGAAPGSFPGAGAGPDPSRGYDVNEYKGIWNSLSQEQSWPSMQRFSVVGPAGEEFARTVQVRVVETLGWDAAEVKTEPRSRWQSVRLEVRCTSPDDFCALHSSLKSLEGVRFLL</sequence>
<dbReference type="Gene3D" id="3.30.70.260">
    <property type="match status" value="1"/>
</dbReference>
<protein>
    <submittedName>
        <fullName evidence="1">Uncharacterized protein</fullName>
    </submittedName>
</protein>
<dbReference type="AlphaFoldDB" id="A0A7S4VLV7"/>
<dbReference type="InterPro" id="IPR007454">
    <property type="entry name" value="UPF0250_YbeD-like"/>
</dbReference>
<dbReference type="InterPro" id="IPR027471">
    <property type="entry name" value="YbeD-like_sf"/>
</dbReference>
<dbReference type="SUPFAM" id="SSF117991">
    <property type="entry name" value="YbeD/HP0495-like"/>
    <property type="match status" value="1"/>
</dbReference>
<gene>
    <name evidence="1" type="ORF">AMON00008_LOCUS31423</name>
</gene>
<proteinExistence type="predicted"/>